<dbReference type="InterPro" id="IPR002347">
    <property type="entry name" value="SDR_fam"/>
</dbReference>
<dbReference type="Proteomes" id="UP000734218">
    <property type="component" value="Unassembled WGS sequence"/>
</dbReference>
<evidence type="ECO:0000256" key="1">
    <source>
        <dbReference type="ARBA" id="ARBA00006484"/>
    </source>
</evidence>
<dbReference type="SMART" id="SM00822">
    <property type="entry name" value="PKS_KR"/>
    <property type="match status" value="1"/>
</dbReference>
<keyword evidence="4" id="KW-1185">Reference proteome</keyword>
<dbReference type="CDD" id="cd05233">
    <property type="entry name" value="SDR_c"/>
    <property type="match status" value="1"/>
</dbReference>
<dbReference type="InterPro" id="IPR020904">
    <property type="entry name" value="Sc_DH/Rdtase_CS"/>
</dbReference>
<evidence type="ECO:0000313" key="4">
    <source>
        <dbReference type="Proteomes" id="UP000734218"/>
    </source>
</evidence>
<protein>
    <submittedName>
        <fullName evidence="3">NAD(P)-dependent dehydrogenase (Short-subunit alcohol dehydrogenase family)</fullName>
    </submittedName>
</protein>
<dbReference type="Pfam" id="PF13561">
    <property type="entry name" value="adh_short_C2"/>
    <property type="match status" value="1"/>
</dbReference>
<comment type="similarity">
    <text evidence="1">Belongs to the short-chain dehydrogenases/reductases (SDR) family.</text>
</comment>
<dbReference type="SUPFAM" id="SSF51735">
    <property type="entry name" value="NAD(P)-binding Rossmann-fold domains"/>
    <property type="match status" value="1"/>
</dbReference>
<dbReference type="InterPro" id="IPR057326">
    <property type="entry name" value="KR_dom"/>
</dbReference>
<feature type="domain" description="Ketoreductase" evidence="2">
    <location>
        <begin position="8"/>
        <end position="168"/>
    </location>
</feature>
<dbReference type="PRINTS" id="PR00080">
    <property type="entry name" value="SDRFAMILY"/>
</dbReference>
<evidence type="ECO:0000313" key="3">
    <source>
        <dbReference type="EMBL" id="NJC32713.1"/>
    </source>
</evidence>
<dbReference type="PANTHER" id="PTHR42760">
    <property type="entry name" value="SHORT-CHAIN DEHYDROGENASES/REDUCTASES FAMILY MEMBER"/>
    <property type="match status" value="1"/>
</dbReference>
<sequence length="237" mass="24233">MVSRLDGKAAIVTGAAGGIGAAIVARLAEAGARLALIDRTAPAAPPAGAMTLLADLGKPEAVDEAFARAVDGLDAIDILVNVAGIMIFKPVEDQTAEDWHRLLAVNLVAPALLTGHALRRMPSGGAIVNVASVHARRTTALVSSYAASKAALVSLTRSTAIEGRARGIRCNAVLPGAIDTPLLHESPAIKSGAEVLDPADVGDTRDVAEAVLFLVSDAARFVTGEDVVVDNGRMARL</sequence>
<organism evidence="3 4">
    <name type="scientific">Sphingomonas jejuensis</name>
    <dbReference type="NCBI Taxonomy" id="904715"/>
    <lineage>
        <taxon>Bacteria</taxon>
        <taxon>Pseudomonadati</taxon>
        <taxon>Pseudomonadota</taxon>
        <taxon>Alphaproteobacteria</taxon>
        <taxon>Sphingomonadales</taxon>
        <taxon>Sphingomonadaceae</taxon>
        <taxon>Sphingomonas</taxon>
    </lineage>
</organism>
<name>A0ABX0XHA4_9SPHN</name>
<dbReference type="InterPro" id="IPR036291">
    <property type="entry name" value="NAD(P)-bd_dom_sf"/>
</dbReference>
<dbReference type="Gene3D" id="3.40.50.720">
    <property type="entry name" value="NAD(P)-binding Rossmann-like Domain"/>
    <property type="match status" value="1"/>
</dbReference>
<proteinExistence type="inferred from homology"/>
<evidence type="ECO:0000259" key="2">
    <source>
        <dbReference type="SMART" id="SM00822"/>
    </source>
</evidence>
<dbReference type="PRINTS" id="PR00081">
    <property type="entry name" value="GDHRDH"/>
</dbReference>
<dbReference type="RefSeq" id="WP_167952093.1">
    <property type="nucleotide sequence ID" value="NZ_JAATJE010000001.1"/>
</dbReference>
<gene>
    <name evidence="3" type="ORF">GGR88_000187</name>
</gene>
<accession>A0ABX0XHA4</accession>
<dbReference type="EMBL" id="JAATJE010000001">
    <property type="protein sequence ID" value="NJC32713.1"/>
    <property type="molecule type" value="Genomic_DNA"/>
</dbReference>
<dbReference type="PROSITE" id="PS00061">
    <property type="entry name" value="ADH_SHORT"/>
    <property type="match status" value="1"/>
</dbReference>
<reference evidence="3 4" key="1">
    <citation type="submission" date="2020-03" db="EMBL/GenBank/DDBJ databases">
        <title>Genomic Encyclopedia of Type Strains, Phase IV (KMG-IV): sequencing the most valuable type-strain genomes for metagenomic binning, comparative biology and taxonomic classification.</title>
        <authorList>
            <person name="Goeker M."/>
        </authorList>
    </citation>
    <scope>NUCLEOTIDE SEQUENCE [LARGE SCALE GENOMIC DNA]</scope>
    <source>
        <strain evidence="3 4">DSM 27651</strain>
    </source>
</reference>
<comment type="caution">
    <text evidence="3">The sequence shown here is derived from an EMBL/GenBank/DDBJ whole genome shotgun (WGS) entry which is preliminary data.</text>
</comment>